<dbReference type="AlphaFoldDB" id="A0A917IYJ1"/>
<dbReference type="InterPro" id="IPR029058">
    <property type="entry name" value="AB_hydrolase_fold"/>
</dbReference>
<keyword evidence="5" id="KW-1185">Reference proteome</keyword>
<accession>A0A917IYJ1</accession>
<dbReference type="SUPFAM" id="SSF53474">
    <property type="entry name" value="alpha/beta-Hydrolases"/>
    <property type="match status" value="1"/>
</dbReference>
<evidence type="ECO:0000313" key="5">
    <source>
        <dbReference type="Proteomes" id="UP000627292"/>
    </source>
</evidence>
<feature type="chain" id="PRO_5036998053" evidence="1">
    <location>
        <begin position="19"/>
        <end position="813"/>
    </location>
</feature>
<feature type="domain" description="Peptidase S9 prolyl oligopeptidase catalytic" evidence="2">
    <location>
        <begin position="592"/>
        <end position="774"/>
    </location>
</feature>
<sequence>MKLLLLGVAFISILPAYSQQTPVAKANYKLAARFSPKRQDKMVFSTTVTPHWLKKDNRFWYEYETTEGKNWYIVNAAIPEKKFLFDNVKLATELTKIIKDPFDAQHLPIDSLQVSKDEKSIRFEVRSSVDTSATKKGKKVFYFRYSIDSNTLTVLNDFTKPKHKPSWASISPDGKTILFSKHFNLYYMDRANYEKALKKEEDSTIVETALTTDGVEFNAYGGSMENENNVEKEKNKNKRKPVRVYWSPDSKHFAYVRTDSRNVKDFWVINSIADPRPTLETYKYQMPGEKEAPQDALCLFDMTTHTQQKVNVAAFKDQDVTLWSAPIIKEEREEEERPNRWLGNNSRFYMARQSRDLKKVDVLLVDVAKASVTTLIEERSNTYIDFQRLGLVNDGKELVFWSERDGWGHFYLYDEKGTLKNQITSGPFHCNDIEGIDDASRTIYFTANGKEKNEDPYYRHMYRVNLDGSGFKLLNDGNFEHAVNLNDNNAFFIDNYSRVNTIPASALYSVAGKKVLDLETADLRSLFGAGYKFPEIFTVKADDGITDLYGVMYKPYDFDSTRKYPIVEYVYPGPQTEAVNKAFARVADRTDRLAQIGFIVVTVGNRGGNPGRSKWYHNYGYGNLRDYGLADKKTAAEQLANRHSYIDIDKVGIHGHSGGGFMSTAAMLVYPDFFKVAVSSSGNHDNSIYNRWWSEKHHGLKEIIGDKGDTSFVYSIEKNADLAKQLKGHLMITTGDIDNNVNPANSIRVMNALIKANKRFDVMLLPGQRHAYGNMQEWFFWGLADYYSRWLLGDFSQPVDIEEMNRDMPLTGK</sequence>
<evidence type="ECO:0000313" key="4">
    <source>
        <dbReference type="EMBL" id="GGH68734.1"/>
    </source>
</evidence>
<evidence type="ECO:0000259" key="2">
    <source>
        <dbReference type="Pfam" id="PF00326"/>
    </source>
</evidence>
<dbReference type="GO" id="GO:0008236">
    <property type="term" value="F:serine-type peptidase activity"/>
    <property type="evidence" value="ECO:0007669"/>
    <property type="project" value="InterPro"/>
</dbReference>
<dbReference type="RefSeq" id="WP_188952619.1">
    <property type="nucleotide sequence ID" value="NZ_BMIB01000002.1"/>
</dbReference>
<dbReference type="SUPFAM" id="SSF82171">
    <property type="entry name" value="DPP6 N-terminal domain-like"/>
    <property type="match status" value="1"/>
</dbReference>
<dbReference type="InterPro" id="IPR050278">
    <property type="entry name" value="Serine_Prot_S9B/DPPIV"/>
</dbReference>
<dbReference type="InterPro" id="IPR002469">
    <property type="entry name" value="Peptidase_S9B_N"/>
</dbReference>
<protein>
    <submittedName>
        <fullName evidence="4">X-Pro dipeptidyl-peptidase</fullName>
    </submittedName>
</protein>
<dbReference type="PANTHER" id="PTHR11731:SF193">
    <property type="entry name" value="DIPEPTIDYL PEPTIDASE 9"/>
    <property type="match status" value="1"/>
</dbReference>
<feature type="domain" description="Dipeptidylpeptidase IV N-terminal" evidence="3">
    <location>
        <begin position="141"/>
        <end position="501"/>
    </location>
</feature>
<dbReference type="PANTHER" id="PTHR11731">
    <property type="entry name" value="PROTEASE FAMILY S9B,C DIPEPTIDYL-PEPTIDASE IV-RELATED"/>
    <property type="match status" value="1"/>
</dbReference>
<feature type="signal peptide" evidence="1">
    <location>
        <begin position="1"/>
        <end position="18"/>
    </location>
</feature>
<dbReference type="Pfam" id="PF00326">
    <property type="entry name" value="Peptidase_S9"/>
    <property type="match status" value="1"/>
</dbReference>
<dbReference type="Pfam" id="PF00930">
    <property type="entry name" value="DPPIV_N"/>
    <property type="match status" value="1"/>
</dbReference>
<keyword evidence="1" id="KW-0732">Signal</keyword>
<reference evidence="4" key="1">
    <citation type="journal article" date="2014" name="Int. J. Syst. Evol. Microbiol.">
        <title>Complete genome sequence of Corynebacterium casei LMG S-19264T (=DSM 44701T), isolated from a smear-ripened cheese.</title>
        <authorList>
            <consortium name="US DOE Joint Genome Institute (JGI-PGF)"/>
            <person name="Walter F."/>
            <person name="Albersmeier A."/>
            <person name="Kalinowski J."/>
            <person name="Ruckert C."/>
        </authorList>
    </citation>
    <scope>NUCLEOTIDE SEQUENCE</scope>
    <source>
        <strain evidence="4">CGMCC 1.15290</strain>
    </source>
</reference>
<organism evidence="4 5">
    <name type="scientific">Filimonas zeae</name>
    <dbReference type="NCBI Taxonomy" id="1737353"/>
    <lineage>
        <taxon>Bacteria</taxon>
        <taxon>Pseudomonadati</taxon>
        <taxon>Bacteroidota</taxon>
        <taxon>Chitinophagia</taxon>
        <taxon>Chitinophagales</taxon>
        <taxon>Chitinophagaceae</taxon>
        <taxon>Filimonas</taxon>
    </lineage>
</organism>
<dbReference type="Gene3D" id="2.140.10.30">
    <property type="entry name" value="Dipeptidylpeptidase IV, N-terminal domain"/>
    <property type="match status" value="1"/>
</dbReference>
<dbReference type="GO" id="GO:0006508">
    <property type="term" value="P:proteolysis"/>
    <property type="evidence" value="ECO:0007669"/>
    <property type="project" value="InterPro"/>
</dbReference>
<comment type="caution">
    <text evidence="4">The sequence shown here is derived from an EMBL/GenBank/DDBJ whole genome shotgun (WGS) entry which is preliminary data.</text>
</comment>
<dbReference type="Proteomes" id="UP000627292">
    <property type="component" value="Unassembled WGS sequence"/>
</dbReference>
<dbReference type="Gene3D" id="3.40.50.1820">
    <property type="entry name" value="alpha/beta hydrolase"/>
    <property type="match status" value="1"/>
</dbReference>
<name>A0A917IYJ1_9BACT</name>
<proteinExistence type="predicted"/>
<evidence type="ECO:0000259" key="3">
    <source>
        <dbReference type="Pfam" id="PF00930"/>
    </source>
</evidence>
<dbReference type="GO" id="GO:0008239">
    <property type="term" value="F:dipeptidyl-peptidase activity"/>
    <property type="evidence" value="ECO:0007669"/>
    <property type="project" value="TreeGrafter"/>
</dbReference>
<dbReference type="InterPro" id="IPR001375">
    <property type="entry name" value="Peptidase_S9_cat"/>
</dbReference>
<gene>
    <name evidence="4" type="ORF">GCM10011379_25370</name>
</gene>
<dbReference type="EMBL" id="BMIB01000002">
    <property type="protein sequence ID" value="GGH68734.1"/>
    <property type="molecule type" value="Genomic_DNA"/>
</dbReference>
<reference evidence="4" key="2">
    <citation type="submission" date="2020-09" db="EMBL/GenBank/DDBJ databases">
        <authorList>
            <person name="Sun Q."/>
            <person name="Zhou Y."/>
        </authorList>
    </citation>
    <scope>NUCLEOTIDE SEQUENCE</scope>
    <source>
        <strain evidence="4">CGMCC 1.15290</strain>
    </source>
</reference>
<evidence type="ECO:0000256" key="1">
    <source>
        <dbReference type="SAM" id="SignalP"/>
    </source>
</evidence>